<evidence type="ECO:0000256" key="1">
    <source>
        <dbReference type="ARBA" id="ARBA00004651"/>
    </source>
</evidence>
<evidence type="ECO:0000259" key="12">
    <source>
        <dbReference type="Pfam" id="PF02687"/>
    </source>
</evidence>
<feature type="transmembrane region" description="Helical" evidence="11">
    <location>
        <begin position="20"/>
        <end position="43"/>
    </location>
</feature>
<keyword evidence="7 11" id="KW-1133">Transmembrane helix</keyword>
<gene>
    <name evidence="14" type="ORF">COV05_03225</name>
</gene>
<dbReference type="Gene3D" id="3.30.70.3040">
    <property type="match status" value="1"/>
</dbReference>
<proteinExistence type="inferred from homology"/>
<dbReference type="InterPro" id="IPR004513">
    <property type="entry name" value="FtsX"/>
</dbReference>
<evidence type="ECO:0000256" key="11">
    <source>
        <dbReference type="SAM" id="Phobius"/>
    </source>
</evidence>
<evidence type="ECO:0000256" key="8">
    <source>
        <dbReference type="ARBA" id="ARBA00023136"/>
    </source>
</evidence>
<organism evidence="14 15">
    <name type="scientific">Candidatus Uhrbacteria bacterium CG10_big_fil_rev_8_21_14_0_10_48_16</name>
    <dbReference type="NCBI Taxonomy" id="1975038"/>
    <lineage>
        <taxon>Bacteria</taxon>
        <taxon>Candidatus Uhriibacteriota</taxon>
    </lineage>
</organism>
<evidence type="ECO:0000313" key="14">
    <source>
        <dbReference type="EMBL" id="PJE76665.1"/>
    </source>
</evidence>
<dbReference type="Pfam" id="PF02687">
    <property type="entry name" value="FtsX"/>
    <property type="match status" value="1"/>
</dbReference>
<comment type="caution">
    <text evidence="14">The sequence shown here is derived from an EMBL/GenBank/DDBJ whole genome shotgun (WGS) entry which is preliminary data.</text>
</comment>
<feature type="transmembrane region" description="Helical" evidence="11">
    <location>
        <begin position="178"/>
        <end position="205"/>
    </location>
</feature>
<dbReference type="AlphaFoldDB" id="A0A2M8LGX3"/>
<keyword evidence="9 10" id="KW-0131">Cell cycle</keyword>
<accession>A0A2M8LGX3</accession>
<evidence type="ECO:0000256" key="4">
    <source>
        <dbReference type="ARBA" id="ARBA00022475"/>
    </source>
</evidence>
<feature type="transmembrane region" description="Helical" evidence="11">
    <location>
        <begin position="226"/>
        <end position="249"/>
    </location>
</feature>
<dbReference type="PANTHER" id="PTHR47755">
    <property type="entry name" value="CELL DIVISION PROTEIN FTSX"/>
    <property type="match status" value="1"/>
</dbReference>
<dbReference type="PIRSF" id="PIRSF003097">
    <property type="entry name" value="FtsX"/>
    <property type="match status" value="1"/>
</dbReference>
<evidence type="ECO:0000256" key="9">
    <source>
        <dbReference type="ARBA" id="ARBA00023306"/>
    </source>
</evidence>
<dbReference type="InterPro" id="IPR003838">
    <property type="entry name" value="ABC3_permease_C"/>
</dbReference>
<dbReference type="EMBL" id="PFEU01000016">
    <property type="protein sequence ID" value="PJE76665.1"/>
    <property type="molecule type" value="Genomic_DNA"/>
</dbReference>
<comment type="similarity">
    <text evidence="2 10">Belongs to the ABC-4 integral membrane protein family. FtsX subfamily.</text>
</comment>
<keyword evidence="5 10" id="KW-0132">Cell division</keyword>
<keyword evidence="6 11" id="KW-0812">Transmembrane</keyword>
<dbReference type="PANTHER" id="PTHR47755:SF1">
    <property type="entry name" value="CELL DIVISION PROTEIN FTSX"/>
    <property type="match status" value="1"/>
</dbReference>
<dbReference type="Proteomes" id="UP000231436">
    <property type="component" value="Unassembled WGS sequence"/>
</dbReference>
<evidence type="ECO:0000259" key="13">
    <source>
        <dbReference type="Pfam" id="PF18075"/>
    </source>
</evidence>
<sequence length="304" mass="34464">MFVSSYRVSKFAFQNFWRNFWLSIITVSMLLLTLITINILLVMNVVTDRAISLVEDRVEVSVYFYNYTEDTTLSSAVAYLRGLSQVRNVETVSAQEAYEQFVVRHGDDEQIMSSLEELGENPFGPSLIVKAHTVEDFEVIINALDNPQFRDAIREKDFSDYQSIVERIRATSDRVRTFGVALAVVFLLIAILIVFNTVRMGIFIHREEIAIMRLVGASNWFIKAPFLLEMIFLSLIAVGITMVMVYPVVAFLEPQMSVYFGAESSGLVAYFTENGLLIFGGEFLALVLVTLFSTGLAMRKYLKV</sequence>
<name>A0A2M8LGX3_9BACT</name>
<dbReference type="GO" id="GO:0051301">
    <property type="term" value="P:cell division"/>
    <property type="evidence" value="ECO:0007669"/>
    <property type="project" value="UniProtKB-KW"/>
</dbReference>
<evidence type="ECO:0000313" key="15">
    <source>
        <dbReference type="Proteomes" id="UP000231436"/>
    </source>
</evidence>
<feature type="transmembrane region" description="Helical" evidence="11">
    <location>
        <begin position="276"/>
        <end position="298"/>
    </location>
</feature>
<dbReference type="GO" id="GO:0005886">
    <property type="term" value="C:plasma membrane"/>
    <property type="evidence" value="ECO:0007669"/>
    <property type="project" value="UniProtKB-SubCell"/>
</dbReference>
<feature type="domain" description="FtsX extracellular" evidence="13">
    <location>
        <begin position="58"/>
        <end position="145"/>
    </location>
</feature>
<reference evidence="15" key="1">
    <citation type="submission" date="2017-09" db="EMBL/GenBank/DDBJ databases">
        <title>Depth-based differentiation of microbial function through sediment-hosted aquifers and enrichment of novel symbionts in the deep terrestrial subsurface.</title>
        <authorList>
            <person name="Probst A.J."/>
            <person name="Ladd B."/>
            <person name="Jarett J.K."/>
            <person name="Geller-Mcgrath D.E."/>
            <person name="Sieber C.M.K."/>
            <person name="Emerson J.B."/>
            <person name="Anantharaman K."/>
            <person name="Thomas B.C."/>
            <person name="Malmstrom R."/>
            <person name="Stieglmeier M."/>
            <person name="Klingl A."/>
            <person name="Woyke T."/>
            <person name="Ryan C.M."/>
            <person name="Banfield J.F."/>
        </authorList>
    </citation>
    <scope>NUCLEOTIDE SEQUENCE [LARGE SCALE GENOMIC DNA]</scope>
</reference>
<evidence type="ECO:0000256" key="5">
    <source>
        <dbReference type="ARBA" id="ARBA00022618"/>
    </source>
</evidence>
<keyword evidence="4 10" id="KW-1003">Cell membrane</keyword>
<evidence type="ECO:0000256" key="10">
    <source>
        <dbReference type="PIRNR" id="PIRNR003097"/>
    </source>
</evidence>
<evidence type="ECO:0000256" key="2">
    <source>
        <dbReference type="ARBA" id="ARBA00007379"/>
    </source>
</evidence>
<comment type="subcellular location">
    <subcellularLocation>
        <location evidence="1">Cell membrane</location>
        <topology evidence="1">Multi-pass membrane protein</topology>
    </subcellularLocation>
</comment>
<evidence type="ECO:0000256" key="3">
    <source>
        <dbReference type="ARBA" id="ARBA00021907"/>
    </source>
</evidence>
<dbReference type="InterPro" id="IPR040690">
    <property type="entry name" value="FtsX_ECD"/>
</dbReference>
<dbReference type="Pfam" id="PF18075">
    <property type="entry name" value="FtsX_ECD"/>
    <property type="match status" value="1"/>
</dbReference>
<keyword evidence="8 10" id="KW-0472">Membrane</keyword>
<evidence type="ECO:0000256" key="7">
    <source>
        <dbReference type="ARBA" id="ARBA00022989"/>
    </source>
</evidence>
<feature type="domain" description="ABC3 transporter permease C-terminal" evidence="12">
    <location>
        <begin position="181"/>
        <end position="303"/>
    </location>
</feature>
<protein>
    <recommendedName>
        <fullName evidence="3 10">Cell division protein FtsX</fullName>
    </recommendedName>
</protein>
<evidence type="ECO:0000256" key="6">
    <source>
        <dbReference type="ARBA" id="ARBA00022692"/>
    </source>
</evidence>